<feature type="transmembrane region" description="Helical" evidence="2">
    <location>
        <begin position="130"/>
        <end position="151"/>
    </location>
</feature>
<protein>
    <recommendedName>
        <fullName evidence="5">Transmembrane protein</fullName>
    </recommendedName>
</protein>
<dbReference type="InterPro" id="IPR046657">
    <property type="entry name" value="DUF6766"/>
</dbReference>
<keyword evidence="2" id="KW-0472">Membrane</keyword>
<keyword evidence="4" id="KW-1185">Reference proteome</keyword>
<evidence type="ECO:0008006" key="5">
    <source>
        <dbReference type="Google" id="ProtNLM"/>
    </source>
</evidence>
<reference evidence="4" key="1">
    <citation type="submission" date="2018-01" db="EMBL/GenBank/DDBJ databases">
        <title>Draft Genome Sequence of the Radioresistant Bacterium Deinococcus aerius TR0125, Isolated from the Higher Atmosphere above Japan.</title>
        <authorList>
            <person name="Satoh K."/>
            <person name="Arai H."/>
            <person name="Sanzen T."/>
            <person name="Kawaguchi Y."/>
            <person name="Hayashi H."/>
            <person name="Yokobori S."/>
            <person name="Yamagishi A."/>
            <person name="Oono Y."/>
            <person name="Narumi I."/>
        </authorList>
    </citation>
    <scope>NUCLEOTIDE SEQUENCE [LARGE SCALE GENOMIC DNA]</scope>
    <source>
        <strain evidence="4">TR0125</strain>
    </source>
</reference>
<keyword evidence="2" id="KW-1133">Transmembrane helix</keyword>
<comment type="caution">
    <text evidence="3">The sequence shown here is derived from an EMBL/GenBank/DDBJ whole genome shotgun (WGS) entry which is preliminary data.</text>
</comment>
<dbReference type="OrthoDB" id="187863at2"/>
<dbReference type="AlphaFoldDB" id="A0A2I9DPG4"/>
<keyword evidence="2" id="KW-0812">Transmembrane</keyword>
<accession>A0A2I9DPG4</accession>
<evidence type="ECO:0000256" key="2">
    <source>
        <dbReference type="SAM" id="Phobius"/>
    </source>
</evidence>
<sequence>MRRFWSNNALSIVVFGLFLLFWGGQSFAGFKNYNEDQVGHQQRTVTYTQYLHTSHFWEATGENWESEFLQMGFFVVLTVYLKQRGSSESNPYPDEEQGGEAESGGSQASPAAPVPVNRGGLALVLYRNSLSIALLVLFLLSFAIHVISGAMEYSQEQIEHGGQAVTPLQFLETSQLWFQSLQNWQSEFLAIGAMVVLTIYLRQVGSSQSKPVEAPNSQTGEE</sequence>
<evidence type="ECO:0000313" key="3">
    <source>
        <dbReference type="EMBL" id="GBF04007.1"/>
    </source>
</evidence>
<proteinExistence type="predicted"/>
<feature type="region of interest" description="Disordered" evidence="1">
    <location>
        <begin position="86"/>
        <end position="111"/>
    </location>
</feature>
<evidence type="ECO:0000313" key="4">
    <source>
        <dbReference type="Proteomes" id="UP000236569"/>
    </source>
</evidence>
<gene>
    <name evidence="3" type="ORF">DAERI_010179</name>
</gene>
<organism evidence="3 4">
    <name type="scientific">Deinococcus aerius</name>
    <dbReference type="NCBI Taxonomy" id="200253"/>
    <lineage>
        <taxon>Bacteria</taxon>
        <taxon>Thermotogati</taxon>
        <taxon>Deinococcota</taxon>
        <taxon>Deinococci</taxon>
        <taxon>Deinococcales</taxon>
        <taxon>Deinococcaceae</taxon>
        <taxon>Deinococcus</taxon>
    </lineage>
</organism>
<dbReference type="Proteomes" id="UP000236569">
    <property type="component" value="Unassembled WGS sequence"/>
</dbReference>
<name>A0A2I9DPG4_9DEIO</name>
<dbReference type="EMBL" id="BFAG01000001">
    <property type="protein sequence ID" value="GBF04007.1"/>
    <property type="molecule type" value="Genomic_DNA"/>
</dbReference>
<dbReference type="Pfam" id="PF20554">
    <property type="entry name" value="DUF6766"/>
    <property type="match status" value="1"/>
</dbReference>
<evidence type="ECO:0000256" key="1">
    <source>
        <dbReference type="SAM" id="MobiDB-lite"/>
    </source>
</evidence>